<gene>
    <name evidence="1" type="ordered locus">Halhy_1250</name>
</gene>
<dbReference type="HOGENOM" id="CLU_1684115_0_0_10"/>
<dbReference type="Gene3D" id="3.30.1460.10">
    <property type="match status" value="1"/>
</dbReference>
<dbReference type="SUPFAM" id="SSF69635">
    <property type="entry name" value="Type III secretory system chaperone-like"/>
    <property type="match status" value="1"/>
</dbReference>
<sequence>MENTQNPSHPADVQYNKVVEMVHCYAESVGLDRHTVYNAEKLYWTWTKGSATIQIVIHKLNYDNGTRRDFIRIFAPIMDVPATNQLLGFYRRLLELNDEKFGIKFTLLPNANKVWATFERDIKGIDFNELSTFISDFEHWADTMDDQLKGQFPNLN</sequence>
<proteinExistence type="predicted"/>
<keyword evidence="2" id="KW-1185">Reference proteome</keyword>
<organism evidence="1 2">
    <name type="scientific">Haliscomenobacter hydrossis (strain ATCC 27775 / DSM 1100 / LMG 10767 / O)</name>
    <dbReference type="NCBI Taxonomy" id="760192"/>
    <lineage>
        <taxon>Bacteria</taxon>
        <taxon>Pseudomonadati</taxon>
        <taxon>Bacteroidota</taxon>
        <taxon>Saprospiria</taxon>
        <taxon>Saprospirales</taxon>
        <taxon>Haliscomenobacteraceae</taxon>
        <taxon>Haliscomenobacter</taxon>
    </lineage>
</organism>
<evidence type="ECO:0000313" key="1">
    <source>
        <dbReference type="EMBL" id="AEE49145.1"/>
    </source>
</evidence>
<dbReference type="Proteomes" id="UP000008461">
    <property type="component" value="Chromosome"/>
</dbReference>
<reference key="2">
    <citation type="submission" date="2011-04" db="EMBL/GenBank/DDBJ databases">
        <title>Complete sequence of chromosome of Haliscomenobacter hydrossis DSM 1100.</title>
        <authorList>
            <consortium name="US DOE Joint Genome Institute (JGI-PGF)"/>
            <person name="Lucas S."/>
            <person name="Han J."/>
            <person name="Lapidus A."/>
            <person name="Bruce D."/>
            <person name="Goodwin L."/>
            <person name="Pitluck S."/>
            <person name="Peters L."/>
            <person name="Kyrpides N."/>
            <person name="Mavromatis K."/>
            <person name="Ivanova N."/>
            <person name="Ovchinnikova G."/>
            <person name="Pagani I."/>
            <person name="Daligault H."/>
            <person name="Detter J.C."/>
            <person name="Han C."/>
            <person name="Land M."/>
            <person name="Hauser L."/>
            <person name="Markowitz V."/>
            <person name="Cheng J.-F."/>
            <person name="Hugenholtz P."/>
            <person name="Woyke T."/>
            <person name="Wu D."/>
            <person name="Verbarg S."/>
            <person name="Frueling A."/>
            <person name="Brambilla E."/>
            <person name="Klenk H.-P."/>
            <person name="Eisen J.A."/>
        </authorList>
    </citation>
    <scope>NUCLEOTIDE SEQUENCE</scope>
    <source>
        <strain>DSM 1100</strain>
    </source>
</reference>
<dbReference type="OrthoDB" id="949269at2"/>
<evidence type="ECO:0000313" key="2">
    <source>
        <dbReference type="Proteomes" id="UP000008461"/>
    </source>
</evidence>
<dbReference type="RefSeq" id="WP_013763700.1">
    <property type="nucleotide sequence ID" value="NC_015510.1"/>
</dbReference>
<protein>
    <recommendedName>
        <fullName evidence="3">YbjN domain-containing protein</fullName>
    </recommendedName>
</protein>
<dbReference type="eggNOG" id="ENOG5033BJA">
    <property type="taxonomic scope" value="Bacteria"/>
</dbReference>
<dbReference type="AlphaFoldDB" id="F4KU09"/>
<dbReference type="CDD" id="cd17036">
    <property type="entry name" value="T3SC_YbjN-like_1"/>
    <property type="match status" value="1"/>
</dbReference>
<name>F4KU09_HALH1</name>
<dbReference type="KEGG" id="hhy:Halhy_1250"/>
<accession>F4KU09</accession>
<reference evidence="1 2" key="1">
    <citation type="journal article" date="2011" name="Stand. Genomic Sci.">
        <title>Complete genome sequence of Haliscomenobacter hydrossis type strain (O).</title>
        <authorList>
            <consortium name="US DOE Joint Genome Institute (JGI-PGF)"/>
            <person name="Daligault H."/>
            <person name="Lapidus A."/>
            <person name="Zeytun A."/>
            <person name="Nolan M."/>
            <person name="Lucas S."/>
            <person name="Del Rio T.G."/>
            <person name="Tice H."/>
            <person name="Cheng J.F."/>
            <person name="Tapia R."/>
            <person name="Han C."/>
            <person name="Goodwin L."/>
            <person name="Pitluck S."/>
            <person name="Liolios K."/>
            <person name="Pagani I."/>
            <person name="Ivanova N."/>
            <person name="Huntemann M."/>
            <person name="Mavromatis K."/>
            <person name="Mikhailova N."/>
            <person name="Pati A."/>
            <person name="Chen A."/>
            <person name="Palaniappan K."/>
            <person name="Land M."/>
            <person name="Hauser L."/>
            <person name="Brambilla E.M."/>
            <person name="Rohde M."/>
            <person name="Verbarg S."/>
            <person name="Goker M."/>
            <person name="Bristow J."/>
            <person name="Eisen J.A."/>
            <person name="Markowitz V."/>
            <person name="Hugenholtz P."/>
            <person name="Kyrpides N.C."/>
            <person name="Klenk H.P."/>
            <person name="Woyke T."/>
        </authorList>
    </citation>
    <scope>NUCLEOTIDE SEQUENCE [LARGE SCALE GENOMIC DNA]</scope>
    <source>
        <strain evidence="2">ATCC 27775 / DSM 1100 / LMG 10767 / O</strain>
    </source>
</reference>
<evidence type="ECO:0008006" key="3">
    <source>
        <dbReference type="Google" id="ProtNLM"/>
    </source>
</evidence>
<dbReference type="EMBL" id="CP002691">
    <property type="protein sequence ID" value="AEE49145.1"/>
    <property type="molecule type" value="Genomic_DNA"/>
</dbReference>